<organism evidence="2 3">
    <name type="scientific">Sporanaerobacter acetigenes DSM 13106</name>
    <dbReference type="NCBI Taxonomy" id="1123281"/>
    <lineage>
        <taxon>Bacteria</taxon>
        <taxon>Bacillati</taxon>
        <taxon>Bacillota</taxon>
        <taxon>Tissierellia</taxon>
        <taxon>Tissierellales</taxon>
        <taxon>Sporanaerobacteraceae</taxon>
        <taxon>Sporanaerobacter</taxon>
    </lineage>
</organism>
<proteinExistence type="predicted"/>
<evidence type="ECO:0000256" key="1">
    <source>
        <dbReference type="SAM" id="SignalP"/>
    </source>
</evidence>
<dbReference type="STRING" id="1123281.SAMN02745180_01538"/>
<protein>
    <recommendedName>
        <fullName evidence="4">Lipoprotein</fullName>
    </recommendedName>
</protein>
<accession>A0A1M5X933</accession>
<feature type="signal peptide" evidence="1">
    <location>
        <begin position="1"/>
        <end position="19"/>
    </location>
</feature>
<evidence type="ECO:0000313" key="2">
    <source>
        <dbReference type="EMBL" id="SHH95713.1"/>
    </source>
</evidence>
<reference evidence="2 3" key="1">
    <citation type="submission" date="2016-11" db="EMBL/GenBank/DDBJ databases">
        <authorList>
            <person name="Jaros S."/>
            <person name="Januszkiewicz K."/>
            <person name="Wedrychowicz H."/>
        </authorList>
    </citation>
    <scope>NUCLEOTIDE SEQUENCE [LARGE SCALE GENOMIC DNA]</scope>
    <source>
        <strain evidence="2 3">DSM 13106</strain>
    </source>
</reference>
<evidence type="ECO:0008006" key="4">
    <source>
        <dbReference type="Google" id="ProtNLM"/>
    </source>
</evidence>
<dbReference type="Proteomes" id="UP000184389">
    <property type="component" value="Unassembled WGS sequence"/>
</dbReference>
<name>A0A1M5X933_9FIRM</name>
<dbReference type="OrthoDB" id="1953515at2"/>
<evidence type="ECO:0000313" key="3">
    <source>
        <dbReference type="Proteomes" id="UP000184389"/>
    </source>
</evidence>
<keyword evidence="3" id="KW-1185">Reference proteome</keyword>
<dbReference type="AlphaFoldDB" id="A0A1M5X933"/>
<dbReference type="EMBL" id="FQXR01000006">
    <property type="protein sequence ID" value="SHH95713.1"/>
    <property type="molecule type" value="Genomic_DNA"/>
</dbReference>
<feature type="chain" id="PRO_5039185854" description="Lipoprotein" evidence="1">
    <location>
        <begin position="20"/>
        <end position="263"/>
    </location>
</feature>
<dbReference type="PROSITE" id="PS51257">
    <property type="entry name" value="PROKAR_LIPOPROTEIN"/>
    <property type="match status" value="1"/>
</dbReference>
<keyword evidence="1" id="KW-0732">Signal</keyword>
<dbReference type="RefSeq" id="WP_072744205.1">
    <property type="nucleotide sequence ID" value="NZ_FQXR01000006.1"/>
</dbReference>
<gene>
    <name evidence="2" type="ORF">SAMN02745180_01538</name>
</gene>
<sequence length="263" mass="30137">MRKKIMVLLNIFIVLFLVSSCKTNPSKKPNAYEKKDKAPQSLNAILENVNSILKDVEEVKKVAIKPEPSNEVKGIENQKDKEKDAKNKAEEIQKLWDSMNKSINDIHKYWNAYEIEGAKKGITADSTLKFEESINSLTLAIENRDSFNILNSGSEVYKNLASFFDLYKDEIKGDISKIKYCTYKSYLLAEKGEIDASKEVLTEGENYINNMRIKLAKDKEKSKNVDKISFSIQDMKEVLKLNNSNLLKIKRDIVLKNLEALEK</sequence>